<dbReference type="Pfam" id="PF20750">
    <property type="entry name" value="PAP_NTPase"/>
    <property type="match status" value="1"/>
</dbReference>
<keyword evidence="4 12" id="KW-0507">mRNA processing</keyword>
<dbReference type="GO" id="GO:0005829">
    <property type="term" value="C:cytosol"/>
    <property type="evidence" value="ECO:0007669"/>
    <property type="project" value="EnsemblFungi"/>
</dbReference>
<name>A0A1E4TQ61_PACTA</name>
<dbReference type="SUPFAM" id="SSF81631">
    <property type="entry name" value="PAP/OAS1 substrate-binding domain"/>
    <property type="match status" value="1"/>
</dbReference>
<dbReference type="GO" id="GO:0033620">
    <property type="term" value="C:Mei2 nuclear dot complex"/>
    <property type="evidence" value="ECO:0007669"/>
    <property type="project" value="EnsemblFungi"/>
</dbReference>
<feature type="binding site" evidence="14">
    <location>
        <position position="111"/>
    </location>
    <ligand>
        <name>Mg(2+)</name>
        <dbReference type="ChEBI" id="CHEBI:18420"/>
        <label>2</label>
        <note>catalytic</note>
    </ligand>
</feature>
<dbReference type="GO" id="GO:0003723">
    <property type="term" value="F:RNA binding"/>
    <property type="evidence" value="ECO:0007669"/>
    <property type="project" value="UniProtKB-UniRule"/>
</dbReference>
<dbReference type="GO" id="GO:1990251">
    <property type="term" value="C:nuclear exosome focus"/>
    <property type="evidence" value="ECO:0007669"/>
    <property type="project" value="EnsemblFungi"/>
</dbReference>
<keyword evidence="6 14" id="KW-0479">Metal-binding</keyword>
<feature type="binding site" evidence="14">
    <location>
        <position position="165"/>
    </location>
    <ligand>
        <name>Mg(2+)</name>
        <dbReference type="ChEBI" id="CHEBI:18420"/>
        <label>2</label>
        <note>catalytic</note>
    </ligand>
</feature>
<evidence type="ECO:0000256" key="8">
    <source>
        <dbReference type="ARBA" id="ARBA00022840"/>
    </source>
</evidence>
<evidence type="ECO:0000256" key="3">
    <source>
        <dbReference type="ARBA" id="ARBA00010912"/>
    </source>
</evidence>
<dbReference type="FunFam" id="3.30.460.10:FF:000002">
    <property type="entry name" value="Poly(A) polymerase alpha, putative"/>
    <property type="match status" value="1"/>
</dbReference>
<keyword evidence="7 12" id="KW-0547">Nucleotide-binding</keyword>
<dbReference type="Pfam" id="PF04928">
    <property type="entry name" value="PAP_central"/>
    <property type="match status" value="1"/>
</dbReference>
<accession>A0A1E4TQ61</accession>
<keyword evidence="8 12" id="KW-0067">ATP-binding</keyword>
<comment type="catalytic activity">
    <reaction evidence="12">
        <text>RNA(n) + ATP = RNA(n)-3'-adenine ribonucleotide + diphosphate</text>
        <dbReference type="Rhea" id="RHEA:11332"/>
        <dbReference type="Rhea" id="RHEA-COMP:14527"/>
        <dbReference type="Rhea" id="RHEA-COMP:17347"/>
        <dbReference type="ChEBI" id="CHEBI:30616"/>
        <dbReference type="ChEBI" id="CHEBI:33019"/>
        <dbReference type="ChEBI" id="CHEBI:140395"/>
        <dbReference type="ChEBI" id="CHEBI:173115"/>
        <dbReference type="EC" id="2.7.7.19"/>
    </reaction>
</comment>
<evidence type="ECO:0000259" key="16">
    <source>
        <dbReference type="Pfam" id="PF04926"/>
    </source>
</evidence>
<comment type="cofactor">
    <cofactor evidence="14">
        <name>Mg(2+)</name>
        <dbReference type="ChEBI" id="CHEBI:18420"/>
    </cofactor>
    <text evidence="14">Binds 2 magnesium ions. Also active with manganese.</text>
</comment>
<feature type="domain" description="Poly(A) polymerase nucleotidyltransferase" evidence="18">
    <location>
        <begin position="19"/>
        <end position="212"/>
    </location>
</feature>
<keyword evidence="20" id="KW-1185">Reference proteome</keyword>
<evidence type="ECO:0000313" key="20">
    <source>
        <dbReference type="Proteomes" id="UP000094236"/>
    </source>
</evidence>
<dbReference type="GO" id="GO:0180010">
    <property type="term" value="P:co-transcriptional mRNA 3'-end processing, cleavage and polyadenylation pathway"/>
    <property type="evidence" value="ECO:0007669"/>
    <property type="project" value="EnsemblFungi"/>
</dbReference>
<dbReference type="GO" id="GO:1990817">
    <property type="term" value="F:poly(A) RNA polymerase activity"/>
    <property type="evidence" value="ECO:0007669"/>
    <property type="project" value="UniProtKB-UniRule"/>
</dbReference>
<keyword evidence="9 14" id="KW-0460">Magnesium</keyword>
<comment type="subcellular location">
    <subcellularLocation>
        <location evidence="2 12">Nucleus</location>
    </subcellularLocation>
</comment>
<dbReference type="PANTHER" id="PTHR10682:SF10">
    <property type="entry name" value="POLYNUCLEOTIDE ADENYLYLTRANSFERASE"/>
    <property type="match status" value="1"/>
</dbReference>
<feature type="binding site" evidence="14">
    <location>
        <position position="111"/>
    </location>
    <ligand>
        <name>Mg(2+)</name>
        <dbReference type="ChEBI" id="CHEBI:18420"/>
        <label>1</label>
        <note>catalytic</note>
    </ligand>
</feature>
<feature type="domain" description="Poly(A) polymerase central" evidence="17">
    <location>
        <begin position="217"/>
        <end position="362"/>
    </location>
</feature>
<feature type="binding site" evidence="13">
    <location>
        <position position="226"/>
    </location>
    <ligand>
        <name>ATP</name>
        <dbReference type="ChEBI" id="CHEBI:30616"/>
    </ligand>
</feature>
<evidence type="ECO:0000259" key="18">
    <source>
        <dbReference type="Pfam" id="PF20750"/>
    </source>
</evidence>
<evidence type="ECO:0000256" key="9">
    <source>
        <dbReference type="ARBA" id="ARBA00022842"/>
    </source>
</evidence>
<feature type="binding site" evidence="14">
    <location>
        <position position="113"/>
    </location>
    <ligand>
        <name>Mg(2+)</name>
        <dbReference type="ChEBI" id="CHEBI:18420"/>
        <label>1</label>
        <note>catalytic</note>
    </ligand>
</feature>
<dbReference type="InterPro" id="IPR014492">
    <property type="entry name" value="PolyA_polymerase"/>
</dbReference>
<evidence type="ECO:0000256" key="11">
    <source>
        <dbReference type="ARBA" id="ARBA00060036"/>
    </source>
</evidence>
<dbReference type="GO" id="GO:0033621">
    <property type="term" value="P:nuclear mRNA surveillance of meiosis-specific transcripts"/>
    <property type="evidence" value="ECO:0007669"/>
    <property type="project" value="EnsemblFungi"/>
</dbReference>
<comment type="cofactor">
    <cofactor evidence="1">
        <name>Mn(2+)</name>
        <dbReference type="ChEBI" id="CHEBI:29035"/>
    </cofactor>
</comment>
<comment type="similarity">
    <text evidence="3 12">Belongs to the poly(A) polymerase family.</text>
</comment>
<dbReference type="InterPro" id="IPR043519">
    <property type="entry name" value="NT_sf"/>
</dbReference>
<evidence type="ECO:0000313" key="19">
    <source>
        <dbReference type="EMBL" id="ODV93894.1"/>
    </source>
</evidence>
<protein>
    <recommendedName>
        <fullName evidence="12">Poly(A) polymerase</fullName>
        <ecNumber evidence="12">2.7.7.19</ecNumber>
    </recommendedName>
</protein>
<dbReference type="Gene3D" id="3.30.70.590">
    <property type="entry name" value="Poly(A) polymerase predicted RNA binding domain"/>
    <property type="match status" value="1"/>
</dbReference>
<feature type="binding site" evidence="14">
    <location>
        <position position="113"/>
    </location>
    <ligand>
        <name>Mg(2+)</name>
        <dbReference type="ChEBI" id="CHEBI:18420"/>
        <label>2</label>
        <note>catalytic</note>
    </ligand>
</feature>
<proteinExistence type="inferred from homology"/>
<dbReference type="FunFam" id="1.10.1410.10:FF:000001">
    <property type="entry name" value="Putative poly(A) polymerase gamma"/>
    <property type="match status" value="1"/>
</dbReference>
<dbReference type="InterPro" id="IPR048840">
    <property type="entry name" value="PolA_pol_NTPase"/>
</dbReference>
<dbReference type="GO" id="GO:0005524">
    <property type="term" value="F:ATP binding"/>
    <property type="evidence" value="ECO:0007669"/>
    <property type="project" value="UniProtKB-UniRule"/>
</dbReference>
<dbReference type="SUPFAM" id="SSF81301">
    <property type="entry name" value="Nucleotidyltransferase"/>
    <property type="match status" value="1"/>
</dbReference>
<dbReference type="SUPFAM" id="SSF55003">
    <property type="entry name" value="PAP/Archaeal CCA-adding enzyme, C-terminal domain"/>
    <property type="match status" value="1"/>
</dbReference>
<feature type="domain" description="Poly(A) polymerase RNA-binding" evidence="16">
    <location>
        <begin position="364"/>
        <end position="542"/>
    </location>
</feature>
<sequence length="615" mass="69628">MNMSLQAGQNQAQPIKMYGITPPISTAAPTTKENTLNDQLIQELKNQGTFESAAATAKREETLNILQKLAQEFVYKVSLAKNMTEGMARDAGGKVYTFGSYKLGVHSPGSDIDTLLVVPKHVTKNDFFTVFDELLRERPELEEIVPVPDAYVPIIKIEFNGIAVDLICARLDIPQVPLDLNLNDNNLLRNIDDPNARALNGTRVADQILELVPRPIVFKHALRCIKLWAKRKAVYGNIFGFPGGVAWALLVARICQLYPNAVSAVIISRFFYILRQWRWPEPVLLKKIEDGPLRLNIWNPQRNPKDRKHLMPVITPAYPSMCATHNITRSTQKVIIGEFDKGYNLMNGIMSGQNTWSELFKKHDFFHRYKFYLTIIVATRSNAEVHSKWKGMVESKVRLLVQKLEVVEGVDLAHPFVEPIEKSFYVSNEEVGPFLENVGTLKCEQEFKDKIIEINEISTKENNALEIPKNELHVMGLYIGLVINLKNQQDKKIDLQEPCQDFYRICREWSEYDENIHSISIKHVKLYDLPNYVYEEGEVRPTREKKRKSDKKNIARKRPRSANSVTNLTELQNEGTENSIGTKETTKTTTAATTTTSNPATSTTATSAAAPVASS</sequence>
<keyword evidence="10 12" id="KW-0539">Nucleus</keyword>
<dbReference type="PANTHER" id="PTHR10682">
    <property type="entry name" value="POLY A POLYMERASE"/>
    <property type="match status" value="1"/>
</dbReference>
<feature type="binding site" evidence="13">
    <location>
        <position position="235"/>
    </location>
    <ligand>
        <name>ATP</name>
        <dbReference type="ChEBI" id="CHEBI:30616"/>
    </ligand>
</feature>
<evidence type="ECO:0000256" key="2">
    <source>
        <dbReference type="ARBA" id="ARBA00004123"/>
    </source>
</evidence>
<feature type="compositionally biased region" description="Low complexity" evidence="15">
    <location>
        <begin position="587"/>
        <end position="615"/>
    </location>
</feature>
<evidence type="ECO:0000256" key="5">
    <source>
        <dbReference type="ARBA" id="ARBA00022679"/>
    </source>
</evidence>
<feature type="binding site" evidence="13">
    <location>
        <begin position="111"/>
        <end position="113"/>
    </location>
    <ligand>
        <name>ATP</name>
        <dbReference type="ChEBI" id="CHEBI:30616"/>
    </ligand>
</feature>
<evidence type="ECO:0000256" key="15">
    <source>
        <dbReference type="SAM" id="MobiDB-lite"/>
    </source>
</evidence>
<evidence type="ECO:0000256" key="7">
    <source>
        <dbReference type="ARBA" id="ARBA00022741"/>
    </source>
</evidence>
<feature type="binding site" evidence="13">
    <location>
        <begin position="98"/>
        <end position="100"/>
    </location>
    <ligand>
        <name>ATP</name>
        <dbReference type="ChEBI" id="CHEBI:30616"/>
    </ligand>
</feature>
<feature type="binding site" evidence="13">
    <location>
        <begin position="244"/>
        <end position="245"/>
    </location>
    <ligand>
        <name>ATP</name>
        <dbReference type="ChEBI" id="CHEBI:30616"/>
    </ligand>
</feature>
<dbReference type="GO" id="GO:0071920">
    <property type="term" value="C:cleavage body"/>
    <property type="evidence" value="ECO:0007669"/>
    <property type="project" value="EnsemblFungi"/>
</dbReference>
<feature type="region of interest" description="Disordered" evidence="15">
    <location>
        <begin position="539"/>
        <end position="615"/>
    </location>
</feature>
<dbReference type="Proteomes" id="UP000094236">
    <property type="component" value="Unassembled WGS sequence"/>
</dbReference>
<dbReference type="GO" id="GO:0000287">
    <property type="term" value="F:magnesium ion binding"/>
    <property type="evidence" value="ECO:0007669"/>
    <property type="project" value="EnsemblFungi"/>
</dbReference>
<dbReference type="GO" id="GO:0031126">
    <property type="term" value="P:sno(s)RNA 3'-end processing"/>
    <property type="evidence" value="ECO:0007669"/>
    <property type="project" value="EnsemblFungi"/>
</dbReference>
<dbReference type="Pfam" id="PF04926">
    <property type="entry name" value="PAP_RNA-bind"/>
    <property type="match status" value="1"/>
</dbReference>
<dbReference type="InterPro" id="IPR007012">
    <property type="entry name" value="PolA_pol_cen_dom"/>
</dbReference>
<dbReference type="InterPro" id="IPR011068">
    <property type="entry name" value="NuclTrfase_I-like_C"/>
</dbReference>
<comment type="function">
    <text evidence="11">Polymerase that creates the 3'-poly(A) tail of mRNA's. May acquire specificity through interaction with a cleavage and polyadenylation factor.</text>
</comment>
<dbReference type="STRING" id="669874.A0A1E4TQ61"/>
<dbReference type="Gene3D" id="1.10.1410.10">
    <property type="match status" value="1"/>
</dbReference>
<dbReference type="EMBL" id="KV454017">
    <property type="protein sequence ID" value="ODV93894.1"/>
    <property type="molecule type" value="Genomic_DNA"/>
</dbReference>
<dbReference type="PIRSF" id="PIRSF018425">
    <property type="entry name" value="PolyA_polymerase"/>
    <property type="match status" value="1"/>
</dbReference>
<feature type="compositionally biased region" description="Basic residues" evidence="15">
    <location>
        <begin position="543"/>
        <end position="560"/>
    </location>
</feature>
<evidence type="ECO:0000256" key="10">
    <source>
        <dbReference type="ARBA" id="ARBA00023242"/>
    </source>
</evidence>
<evidence type="ECO:0000256" key="4">
    <source>
        <dbReference type="ARBA" id="ARBA00022664"/>
    </source>
</evidence>
<dbReference type="InterPro" id="IPR007010">
    <property type="entry name" value="PolA_pol_RNA-bd_dom"/>
</dbReference>
<dbReference type="GO" id="GO:0005847">
    <property type="term" value="C:mRNA cleavage and polyadenylation specificity factor complex"/>
    <property type="evidence" value="ECO:0007669"/>
    <property type="project" value="EnsemblFungi"/>
</dbReference>
<feature type="compositionally biased region" description="Polar residues" evidence="15">
    <location>
        <begin position="561"/>
        <end position="583"/>
    </location>
</feature>
<dbReference type="OrthoDB" id="412748at2759"/>
<gene>
    <name evidence="19" type="ORF">PACTADRAFT_18518</name>
</gene>
<evidence type="ECO:0000256" key="14">
    <source>
        <dbReference type="PIRSR" id="PIRSR018425-2"/>
    </source>
</evidence>
<evidence type="ECO:0000256" key="13">
    <source>
        <dbReference type="PIRSR" id="PIRSR018425-1"/>
    </source>
</evidence>
<reference evidence="20" key="1">
    <citation type="submission" date="2016-05" db="EMBL/GenBank/DDBJ databases">
        <title>Comparative genomics of biotechnologically important yeasts.</title>
        <authorList>
            <consortium name="DOE Joint Genome Institute"/>
            <person name="Riley R."/>
            <person name="Haridas S."/>
            <person name="Wolfe K.H."/>
            <person name="Lopes M.R."/>
            <person name="Hittinger C.T."/>
            <person name="Goker M."/>
            <person name="Salamov A."/>
            <person name="Wisecaver J."/>
            <person name="Long T.M."/>
            <person name="Aerts A.L."/>
            <person name="Barry K."/>
            <person name="Choi C."/>
            <person name="Clum A."/>
            <person name="Coughlan A.Y."/>
            <person name="Deshpande S."/>
            <person name="Douglass A.P."/>
            <person name="Hanson S.J."/>
            <person name="Klenk H.-P."/>
            <person name="Labutti K."/>
            <person name="Lapidus A."/>
            <person name="Lindquist E."/>
            <person name="Lipzen A."/>
            <person name="Meier-Kolthoff J.P."/>
            <person name="Ohm R.A."/>
            <person name="Otillar R.P."/>
            <person name="Pangilinan J."/>
            <person name="Peng Y."/>
            <person name="Rokas A."/>
            <person name="Rosa C.A."/>
            <person name="Scheuner C."/>
            <person name="Sibirny A.A."/>
            <person name="Slot J.C."/>
            <person name="Stielow J.B."/>
            <person name="Sun H."/>
            <person name="Kurtzman C.P."/>
            <person name="Blackwell M."/>
            <person name="Grigoriev I.V."/>
            <person name="Jeffries T.W."/>
        </authorList>
    </citation>
    <scope>NUCLEOTIDE SEQUENCE [LARGE SCALE GENOMIC DNA]</scope>
    <source>
        <strain evidence="20">NRRL Y-2460</strain>
    </source>
</reference>
<dbReference type="CDD" id="cd05402">
    <property type="entry name" value="NT_PAP_TUTase"/>
    <property type="match status" value="1"/>
</dbReference>
<feature type="binding site" evidence="13">
    <location>
        <position position="165"/>
    </location>
    <ligand>
        <name>ATP</name>
        <dbReference type="ChEBI" id="CHEBI:30616"/>
    </ligand>
</feature>
<evidence type="ECO:0000256" key="12">
    <source>
        <dbReference type="PIRNR" id="PIRNR018425"/>
    </source>
</evidence>
<evidence type="ECO:0000259" key="17">
    <source>
        <dbReference type="Pfam" id="PF04928"/>
    </source>
</evidence>
<evidence type="ECO:0000256" key="1">
    <source>
        <dbReference type="ARBA" id="ARBA00001936"/>
    </source>
</evidence>
<keyword evidence="5 12" id="KW-0808">Transferase</keyword>
<dbReference type="EC" id="2.7.7.19" evidence="12"/>
<dbReference type="AlphaFoldDB" id="A0A1E4TQ61"/>
<dbReference type="Gene3D" id="3.30.460.10">
    <property type="entry name" value="Beta Polymerase, domain 2"/>
    <property type="match status" value="1"/>
</dbReference>
<organism evidence="19 20">
    <name type="scientific">Pachysolen tannophilus NRRL Y-2460</name>
    <dbReference type="NCBI Taxonomy" id="669874"/>
    <lineage>
        <taxon>Eukaryota</taxon>
        <taxon>Fungi</taxon>
        <taxon>Dikarya</taxon>
        <taxon>Ascomycota</taxon>
        <taxon>Saccharomycotina</taxon>
        <taxon>Pichiomycetes</taxon>
        <taxon>Pachysolenaceae</taxon>
        <taxon>Pachysolen</taxon>
    </lineage>
</organism>
<evidence type="ECO:0000256" key="6">
    <source>
        <dbReference type="ARBA" id="ARBA00022723"/>
    </source>
</evidence>